<dbReference type="OMA" id="PMALYWR"/>
<dbReference type="PANTHER" id="PTHR42080:SF1">
    <property type="entry name" value="SRR1-LIKE DOMAIN-CONTAINING PROTEIN"/>
    <property type="match status" value="1"/>
</dbReference>
<proteinExistence type="predicted"/>
<keyword evidence="3" id="KW-1185">Reference proteome</keyword>
<dbReference type="VEuPathDB" id="FungiDB:JI435_054730"/>
<protein>
    <recommendedName>
        <fullName evidence="1">SRR1-like domain-containing protein</fullName>
    </recommendedName>
</protein>
<dbReference type="PANTHER" id="PTHR42080">
    <property type="entry name" value="SRR1 DOMAIN-CONTAINING PROTEIN"/>
    <property type="match status" value="1"/>
</dbReference>
<evidence type="ECO:0000259" key="1">
    <source>
        <dbReference type="Pfam" id="PF07985"/>
    </source>
</evidence>
<reference evidence="3" key="1">
    <citation type="journal article" date="2021" name="BMC Genomics">
        <title>Chromosome-level genome assembly and manually-curated proteome of model necrotroph Parastagonospora nodorum Sn15 reveals a genome-wide trove of candidate effector homologs, and redundancy of virulence-related functions within an accessory chromosome.</title>
        <authorList>
            <person name="Bertazzoni S."/>
            <person name="Jones D.A.B."/>
            <person name="Phan H.T."/>
            <person name="Tan K.-C."/>
            <person name="Hane J.K."/>
        </authorList>
    </citation>
    <scope>NUCLEOTIDE SEQUENCE [LARGE SCALE GENOMIC DNA]</scope>
    <source>
        <strain evidence="3">SN15 / ATCC MYA-4574 / FGSC 10173)</strain>
    </source>
</reference>
<dbReference type="AlphaFoldDB" id="A0A7U2HXS5"/>
<evidence type="ECO:0000313" key="2">
    <source>
        <dbReference type="EMBL" id="QRC95820.1"/>
    </source>
</evidence>
<gene>
    <name evidence="2" type="ORF">JI435_054730</name>
</gene>
<dbReference type="Proteomes" id="UP000663193">
    <property type="component" value="Chromosome 6"/>
</dbReference>
<dbReference type="Pfam" id="PF07985">
    <property type="entry name" value="SRR1"/>
    <property type="match status" value="1"/>
</dbReference>
<name>A0A7U2HXS5_PHANO</name>
<organism evidence="2 3">
    <name type="scientific">Phaeosphaeria nodorum (strain SN15 / ATCC MYA-4574 / FGSC 10173)</name>
    <name type="common">Glume blotch fungus</name>
    <name type="synonym">Parastagonospora nodorum</name>
    <dbReference type="NCBI Taxonomy" id="321614"/>
    <lineage>
        <taxon>Eukaryota</taxon>
        <taxon>Fungi</taxon>
        <taxon>Dikarya</taxon>
        <taxon>Ascomycota</taxon>
        <taxon>Pezizomycotina</taxon>
        <taxon>Dothideomycetes</taxon>
        <taxon>Pleosporomycetidae</taxon>
        <taxon>Pleosporales</taxon>
        <taxon>Pleosporineae</taxon>
        <taxon>Phaeosphaeriaceae</taxon>
        <taxon>Parastagonospora</taxon>
    </lineage>
</organism>
<evidence type="ECO:0000313" key="3">
    <source>
        <dbReference type="Proteomes" id="UP000663193"/>
    </source>
</evidence>
<sequence>MLHATDVTDLLQSKPPQQIRKAKSSSREHKRLSRTLADFQDLYVASELCRTIVRQLRAISRSRAAPITTIVSLGLGSLSVVKCESRRMKQLVILLSVRDILHRICGSPIEVYAQDPSFTRLDESFLLSLDIKILHTSSADSLGEAASTLSPATLVYSPFLTLEVYEQLLNTSKMQVPLIFGDDFTALLKKWPKRSPEQKQVEALMKTGLASYKRSVVGNKGFWDDEDGSFPMAIYDVTERQDKAKQLRAKI</sequence>
<dbReference type="OrthoDB" id="5318346at2759"/>
<dbReference type="EMBL" id="CP069028">
    <property type="protein sequence ID" value="QRC95820.1"/>
    <property type="molecule type" value="Genomic_DNA"/>
</dbReference>
<dbReference type="InterPro" id="IPR012942">
    <property type="entry name" value="SRR1-like"/>
</dbReference>
<feature type="domain" description="SRR1-like" evidence="1">
    <location>
        <begin position="59"/>
        <end position="195"/>
    </location>
</feature>
<accession>A0A7U2HXS5</accession>